<reference evidence="2" key="1">
    <citation type="submission" date="2018-03" db="EMBL/GenBank/DDBJ databases">
        <authorList>
            <person name="Guldener U."/>
        </authorList>
    </citation>
    <scope>NUCLEOTIDE SEQUENCE</scope>
</reference>
<accession>A0AAE8MX41</accession>
<feature type="region of interest" description="Disordered" evidence="1">
    <location>
        <begin position="258"/>
        <end position="307"/>
    </location>
</feature>
<dbReference type="EMBL" id="ONZQ02000006">
    <property type="protein sequence ID" value="SPO02122.1"/>
    <property type="molecule type" value="Genomic_DNA"/>
</dbReference>
<organism evidence="2 3">
    <name type="scientific">Cephalotrichum gorgonifer</name>
    <dbReference type="NCBI Taxonomy" id="2041049"/>
    <lineage>
        <taxon>Eukaryota</taxon>
        <taxon>Fungi</taxon>
        <taxon>Dikarya</taxon>
        <taxon>Ascomycota</taxon>
        <taxon>Pezizomycotina</taxon>
        <taxon>Sordariomycetes</taxon>
        <taxon>Hypocreomycetidae</taxon>
        <taxon>Microascales</taxon>
        <taxon>Microascaceae</taxon>
        <taxon>Cephalotrichum</taxon>
    </lineage>
</organism>
<comment type="caution">
    <text evidence="2">The sequence shown here is derived from an EMBL/GenBank/DDBJ whole genome shotgun (WGS) entry which is preliminary data.</text>
</comment>
<feature type="compositionally biased region" description="Acidic residues" evidence="1">
    <location>
        <begin position="156"/>
        <end position="195"/>
    </location>
</feature>
<evidence type="ECO:0000313" key="3">
    <source>
        <dbReference type="Proteomes" id="UP001187682"/>
    </source>
</evidence>
<keyword evidence="3" id="KW-1185">Reference proteome</keyword>
<evidence type="ECO:0000313" key="2">
    <source>
        <dbReference type="EMBL" id="SPO02122.1"/>
    </source>
</evidence>
<feature type="region of interest" description="Disordered" evidence="1">
    <location>
        <begin position="156"/>
        <end position="197"/>
    </location>
</feature>
<proteinExistence type="predicted"/>
<feature type="compositionally biased region" description="Basic and acidic residues" evidence="1">
    <location>
        <begin position="258"/>
        <end position="291"/>
    </location>
</feature>
<sequence length="307" mass="35091">MKGRPVDELVYERMYPKPGQGDPTDFQSLLGQNLIPEVRQEVFSFYGHLDTPEAKYPGLDYCNRIHRIRLSRWPWHRRLFRTFDSLRLTDHEISKLTKWEGTKWAKERYEREQGAPIRDTTADGFADSAESAMRTPRVLSPLRESRMVMAVRSDETDAALDLEQEDEVLDEGDGEGPDEGAEEDEEGNGESDDVMESVGPTLNERLREQVARREAGDHTAVLDEEWEQWLRNALESGGFPDVAEAIFQDLEPTLRRALEHSRGGGRHADDAFTPGEEPRHAEYRRYSELRLPRAGSSLHRTAEARGG</sequence>
<gene>
    <name evidence="2" type="ORF">DNG_04795</name>
</gene>
<dbReference type="AlphaFoldDB" id="A0AAE8MX41"/>
<dbReference type="Proteomes" id="UP001187682">
    <property type="component" value="Unassembled WGS sequence"/>
</dbReference>
<protein>
    <submittedName>
        <fullName evidence="2">Uncharacterized protein</fullName>
    </submittedName>
</protein>
<evidence type="ECO:0000256" key="1">
    <source>
        <dbReference type="SAM" id="MobiDB-lite"/>
    </source>
</evidence>
<name>A0AAE8MX41_9PEZI</name>